<keyword evidence="7 12" id="KW-0997">Cell inner membrane</keyword>
<evidence type="ECO:0000256" key="7">
    <source>
        <dbReference type="ARBA" id="ARBA00022519"/>
    </source>
</evidence>
<evidence type="ECO:0000313" key="14">
    <source>
        <dbReference type="Proteomes" id="UP001499951"/>
    </source>
</evidence>
<evidence type="ECO:0000256" key="8">
    <source>
        <dbReference type="ARBA" id="ARBA00022692"/>
    </source>
</evidence>
<reference evidence="13 14" key="1">
    <citation type="journal article" date="2019" name="Int. J. Syst. Evol. Microbiol.">
        <title>The Global Catalogue of Microorganisms (GCM) 10K type strain sequencing project: providing services to taxonomists for standard genome sequencing and annotation.</title>
        <authorList>
            <consortium name="The Broad Institute Genomics Platform"/>
            <consortium name="The Broad Institute Genome Sequencing Center for Infectious Disease"/>
            <person name="Wu L."/>
            <person name="Ma J."/>
        </authorList>
    </citation>
    <scope>NUCLEOTIDE SEQUENCE [LARGE SCALE GENOMIC DNA]</scope>
    <source>
        <strain evidence="13 14">JCM 15089</strain>
    </source>
</reference>
<keyword evidence="11 12" id="KW-0472">Membrane</keyword>
<evidence type="ECO:0000256" key="5">
    <source>
        <dbReference type="ARBA" id="ARBA00022448"/>
    </source>
</evidence>
<name>A0ABN1EY74_9PROT</name>
<evidence type="ECO:0000256" key="12">
    <source>
        <dbReference type="RuleBase" id="RU363101"/>
    </source>
</evidence>
<evidence type="ECO:0000256" key="6">
    <source>
        <dbReference type="ARBA" id="ARBA00022475"/>
    </source>
</evidence>
<keyword evidence="10 12" id="KW-1133">Transmembrane helix</keyword>
<evidence type="ECO:0000256" key="3">
    <source>
        <dbReference type="ARBA" id="ARBA00008741"/>
    </source>
</evidence>
<sequence length="51" mass="5716">MTVVLPDYAAYIWSAYLITFAVLGAVVAVTWAKWRSAKKRLALLKDSETNL</sequence>
<dbReference type="Proteomes" id="UP001499951">
    <property type="component" value="Unassembled WGS sequence"/>
</dbReference>
<evidence type="ECO:0000256" key="1">
    <source>
        <dbReference type="ARBA" id="ARBA00002442"/>
    </source>
</evidence>
<proteinExistence type="inferred from homology"/>
<dbReference type="NCBIfam" id="TIGR03141">
    <property type="entry name" value="cytochro_ccmD"/>
    <property type="match status" value="1"/>
</dbReference>
<evidence type="ECO:0000313" key="13">
    <source>
        <dbReference type="EMBL" id="GAA0576741.1"/>
    </source>
</evidence>
<accession>A0ABN1EY74</accession>
<comment type="subcellular location">
    <subcellularLocation>
        <location evidence="2 12">Cell inner membrane</location>
        <topology evidence="2 12">Single-pass membrane protein</topology>
    </subcellularLocation>
</comment>
<evidence type="ECO:0000256" key="10">
    <source>
        <dbReference type="ARBA" id="ARBA00022989"/>
    </source>
</evidence>
<evidence type="ECO:0000256" key="4">
    <source>
        <dbReference type="ARBA" id="ARBA00016461"/>
    </source>
</evidence>
<dbReference type="InterPro" id="IPR007078">
    <property type="entry name" value="Haem_export_protD_CcmD"/>
</dbReference>
<keyword evidence="14" id="KW-1185">Reference proteome</keyword>
<keyword evidence="8 12" id="KW-0812">Transmembrane</keyword>
<evidence type="ECO:0000256" key="9">
    <source>
        <dbReference type="ARBA" id="ARBA00022748"/>
    </source>
</evidence>
<keyword evidence="9 12" id="KW-0201">Cytochrome c-type biogenesis</keyword>
<comment type="similarity">
    <text evidence="3 12">Belongs to the CcmD/CycX/HelD family.</text>
</comment>
<protein>
    <recommendedName>
        <fullName evidence="4 12">Heme exporter protein D</fullName>
    </recommendedName>
</protein>
<comment type="function">
    <text evidence="1 12">Required for the export of heme to the periplasm for the biogenesis of c-type cytochromes.</text>
</comment>
<comment type="caution">
    <text evidence="13">The sequence shown here is derived from an EMBL/GenBank/DDBJ whole genome shotgun (WGS) entry which is preliminary data.</text>
</comment>
<dbReference type="EMBL" id="BAAADD010000007">
    <property type="protein sequence ID" value="GAA0576741.1"/>
    <property type="molecule type" value="Genomic_DNA"/>
</dbReference>
<dbReference type="Pfam" id="PF04995">
    <property type="entry name" value="CcmD"/>
    <property type="match status" value="1"/>
</dbReference>
<keyword evidence="6 12" id="KW-1003">Cell membrane</keyword>
<gene>
    <name evidence="13" type="ORF">GCM10008942_27010</name>
</gene>
<keyword evidence="5 12" id="KW-0813">Transport</keyword>
<organism evidence="13 14">
    <name type="scientific">Rhizomicrobium electricum</name>
    <dbReference type="NCBI Taxonomy" id="480070"/>
    <lineage>
        <taxon>Bacteria</taxon>
        <taxon>Pseudomonadati</taxon>
        <taxon>Pseudomonadota</taxon>
        <taxon>Alphaproteobacteria</taxon>
        <taxon>Micropepsales</taxon>
        <taxon>Micropepsaceae</taxon>
        <taxon>Rhizomicrobium</taxon>
    </lineage>
</organism>
<evidence type="ECO:0000256" key="11">
    <source>
        <dbReference type="ARBA" id="ARBA00023136"/>
    </source>
</evidence>
<dbReference type="RefSeq" id="WP_166936387.1">
    <property type="nucleotide sequence ID" value="NZ_BAAADD010000007.1"/>
</dbReference>
<evidence type="ECO:0000256" key="2">
    <source>
        <dbReference type="ARBA" id="ARBA00004377"/>
    </source>
</evidence>
<feature type="transmembrane region" description="Helical" evidence="12">
    <location>
        <begin position="12"/>
        <end position="32"/>
    </location>
</feature>